<dbReference type="SUPFAM" id="SSF55298">
    <property type="entry name" value="YjgF-like"/>
    <property type="match status" value="1"/>
</dbReference>
<proteinExistence type="predicted"/>
<name>A0A1N6RM36_9ACTN</name>
<dbReference type="Pfam" id="PF01042">
    <property type="entry name" value="Ribonuc_L-PSP"/>
    <property type="match status" value="1"/>
</dbReference>
<dbReference type="EMBL" id="FTNI01000001">
    <property type="protein sequence ID" value="SIQ29859.1"/>
    <property type="molecule type" value="Genomic_DNA"/>
</dbReference>
<evidence type="ECO:0000313" key="2">
    <source>
        <dbReference type="Proteomes" id="UP000186096"/>
    </source>
</evidence>
<reference evidence="2" key="1">
    <citation type="submission" date="2017-01" db="EMBL/GenBank/DDBJ databases">
        <authorList>
            <person name="Varghese N."/>
            <person name="Submissions S."/>
        </authorList>
    </citation>
    <scope>NUCLEOTIDE SEQUENCE [LARGE SCALE GENOMIC DNA]</scope>
    <source>
        <strain evidence="2">ATCC 12950</strain>
    </source>
</reference>
<dbReference type="Proteomes" id="UP000186096">
    <property type="component" value="Unassembled WGS sequence"/>
</dbReference>
<dbReference type="PANTHER" id="PTHR43857:SF1">
    <property type="entry name" value="YJGH FAMILY PROTEIN"/>
    <property type="match status" value="1"/>
</dbReference>
<dbReference type="PANTHER" id="PTHR43857">
    <property type="entry name" value="BLR7761 PROTEIN"/>
    <property type="match status" value="1"/>
</dbReference>
<keyword evidence="2" id="KW-1185">Reference proteome</keyword>
<dbReference type="AlphaFoldDB" id="A0A1N6RM36"/>
<organism evidence="1 2">
    <name type="scientific">Microbispora rosea</name>
    <dbReference type="NCBI Taxonomy" id="58117"/>
    <lineage>
        <taxon>Bacteria</taxon>
        <taxon>Bacillati</taxon>
        <taxon>Actinomycetota</taxon>
        <taxon>Actinomycetes</taxon>
        <taxon>Streptosporangiales</taxon>
        <taxon>Streptosporangiaceae</taxon>
        <taxon>Microbispora</taxon>
    </lineage>
</organism>
<dbReference type="OrthoDB" id="3212792at2"/>
<gene>
    <name evidence="1" type="ORF">SAMN05421833_101437</name>
</gene>
<dbReference type="STRING" id="58117.SAMN05421833_101437"/>
<dbReference type="RefSeq" id="WP_083743882.1">
    <property type="nucleotide sequence ID" value="NZ_FTNI01000001.1"/>
</dbReference>
<dbReference type="InterPro" id="IPR035959">
    <property type="entry name" value="RutC-like_sf"/>
</dbReference>
<dbReference type="InterPro" id="IPR006175">
    <property type="entry name" value="YjgF/YER057c/UK114"/>
</dbReference>
<evidence type="ECO:0000313" key="1">
    <source>
        <dbReference type="EMBL" id="SIQ29859.1"/>
    </source>
</evidence>
<sequence length="151" mass="15546">MSGSERDMEDVVGKPVLVERGSTDRIAPPLGAYSHAARVSPEGAVLHIAGQVGNAPDGTVAPDAYGQTVQALRNIAAIVEDAGGIPAEGLVSLFTMVASREALPGVRRGIGEVFAEWFPEGDYPINSLCVVAGLAREDLLVEIASVAVVPG</sequence>
<protein>
    <submittedName>
        <fullName evidence="1">Enamine deaminase RidA, house cleaning of reactive enamine intermediates, YjgF/YER057c/UK114 family</fullName>
    </submittedName>
</protein>
<accession>A0A1N6RM36</accession>
<dbReference type="Gene3D" id="3.30.1330.40">
    <property type="entry name" value="RutC-like"/>
    <property type="match status" value="1"/>
</dbReference>